<accession>A0A5B7J281</accession>
<evidence type="ECO:0000313" key="2">
    <source>
        <dbReference type="Proteomes" id="UP000324222"/>
    </source>
</evidence>
<reference evidence="1 2" key="1">
    <citation type="submission" date="2019-05" db="EMBL/GenBank/DDBJ databases">
        <title>Another draft genome of Portunus trituberculatus and its Hox gene families provides insights of decapod evolution.</title>
        <authorList>
            <person name="Jeong J.-H."/>
            <person name="Song I."/>
            <person name="Kim S."/>
            <person name="Choi T."/>
            <person name="Kim D."/>
            <person name="Ryu S."/>
            <person name="Kim W."/>
        </authorList>
    </citation>
    <scope>NUCLEOTIDE SEQUENCE [LARGE SCALE GENOMIC DNA]</scope>
    <source>
        <tissue evidence="1">Muscle</tissue>
    </source>
</reference>
<dbReference type="Proteomes" id="UP000324222">
    <property type="component" value="Unassembled WGS sequence"/>
</dbReference>
<dbReference type="EMBL" id="VSRR010078657">
    <property type="protein sequence ID" value="MPC88699.1"/>
    <property type="molecule type" value="Genomic_DNA"/>
</dbReference>
<organism evidence="1 2">
    <name type="scientific">Portunus trituberculatus</name>
    <name type="common">Swimming crab</name>
    <name type="synonym">Neptunus trituberculatus</name>
    <dbReference type="NCBI Taxonomy" id="210409"/>
    <lineage>
        <taxon>Eukaryota</taxon>
        <taxon>Metazoa</taxon>
        <taxon>Ecdysozoa</taxon>
        <taxon>Arthropoda</taxon>
        <taxon>Crustacea</taxon>
        <taxon>Multicrustacea</taxon>
        <taxon>Malacostraca</taxon>
        <taxon>Eumalacostraca</taxon>
        <taxon>Eucarida</taxon>
        <taxon>Decapoda</taxon>
        <taxon>Pleocyemata</taxon>
        <taxon>Brachyura</taxon>
        <taxon>Eubrachyura</taxon>
        <taxon>Portunoidea</taxon>
        <taxon>Portunidae</taxon>
        <taxon>Portuninae</taxon>
        <taxon>Portunus</taxon>
    </lineage>
</organism>
<proteinExistence type="predicted"/>
<gene>
    <name evidence="1" type="ORF">E2C01_083618</name>
</gene>
<comment type="caution">
    <text evidence="1">The sequence shown here is derived from an EMBL/GenBank/DDBJ whole genome shotgun (WGS) entry which is preliminary data.</text>
</comment>
<protein>
    <submittedName>
        <fullName evidence="1">Uncharacterized protein</fullName>
    </submittedName>
</protein>
<sequence>MVAVIQPGHPIGVQTGCVSLPSGTQAHNYPLTSPRTRMRYKHSLCTVKSSSVLRFDERGIAISHDPSLTGPTELYCPLPNYR</sequence>
<keyword evidence="2" id="KW-1185">Reference proteome</keyword>
<name>A0A5B7J281_PORTR</name>
<evidence type="ECO:0000313" key="1">
    <source>
        <dbReference type="EMBL" id="MPC88699.1"/>
    </source>
</evidence>
<dbReference type="AlphaFoldDB" id="A0A5B7J281"/>